<reference evidence="2 3" key="1">
    <citation type="submission" date="2019-02" db="EMBL/GenBank/DDBJ databases">
        <title>Pedobacter sp. nov., a novel speices isolated from soil of pinguins habitat in Antarcitica.</title>
        <authorList>
            <person name="He R.-H."/>
        </authorList>
    </citation>
    <scope>NUCLEOTIDE SEQUENCE [LARGE SCALE GENOMIC DNA]</scope>
    <source>
        <strain evidence="2 3">E01020</strain>
    </source>
</reference>
<organism evidence="2 3">
    <name type="scientific">Pedobacter changchengzhani</name>
    <dbReference type="NCBI Taxonomy" id="2529274"/>
    <lineage>
        <taxon>Bacteria</taxon>
        <taxon>Pseudomonadati</taxon>
        <taxon>Bacteroidota</taxon>
        <taxon>Sphingobacteriia</taxon>
        <taxon>Sphingobacteriales</taxon>
        <taxon>Sphingobacteriaceae</taxon>
        <taxon>Pedobacter</taxon>
    </lineage>
</organism>
<dbReference type="Proteomes" id="UP000295668">
    <property type="component" value="Unassembled WGS sequence"/>
</dbReference>
<dbReference type="EMBL" id="SJCY01000007">
    <property type="protein sequence ID" value="TDG35934.1"/>
    <property type="molecule type" value="Genomic_DNA"/>
</dbReference>
<dbReference type="SUPFAM" id="SSF53474">
    <property type="entry name" value="alpha/beta-Hydrolases"/>
    <property type="match status" value="1"/>
</dbReference>
<dbReference type="RefSeq" id="WP_133262824.1">
    <property type="nucleotide sequence ID" value="NZ_SJCY01000007.1"/>
</dbReference>
<evidence type="ECO:0000313" key="2">
    <source>
        <dbReference type="EMBL" id="TDG35934.1"/>
    </source>
</evidence>
<sequence>MKKIGWLLLVCITTLNSCALLKRNRVAEHNGIEKDDYDLPIFLYPVKKKPSVKRSKKLVIFLAGDGGWIKFEDDLATKFTKKGFITIGFNSRSYFWKKKTPDETSEDISSIIKKYSLKYRITKVYLCGYSFGADVLPFVYNRLSPLVKKKVVALEMLSPYCTTDFMVHFADLINKSNDRYQYNVDSEITKIKIPIYCFYGKEEEQKPLATFQQANFFLGLLDGDHHYDESGFDKIINVFHVLKN</sequence>
<comment type="caution">
    <text evidence="2">The sequence shown here is derived from an EMBL/GenBank/DDBJ whole genome shotgun (WGS) entry which is preliminary data.</text>
</comment>
<dbReference type="Pfam" id="PF06057">
    <property type="entry name" value="VirJ"/>
    <property type="match status" value="1"/>
</dbReference>
<feature type="domain" description="Bacterial virulence" evidence="1">
    <location>
        <begin position="58"/>
        <end position="230"/>
    </location>
</feature>
<keyword evidence="3" id="KW-1185">Reference proteome</keyword>
<name>A0A4R5MJW6_9SPHI</name>
<gene>
    <name evidence="2" type="ORF">EZJ43_11315</name>
</gene>
<dbReference type="Gene3D" id="3.40.50.1820">
    <property type="entry name" value="alpha/beta hydrolase"/>
    <property type="match status" value="1"/>
</dbReference>
<evidence type="ECO:0000313" key="3">
    <source>
        <dbReference type="Proteomes" id="UP000295668"/>
    </source>
</evidence>
<dbReference type="AlphaFoldDB" id="A0A4R5MJW6"/>
<dbReference type="OrthoDB" id="641022at2"/>
<evidence type="ECO:0000259" key="1">
    <source>
        <dbReference type="Pfam" id="PF06057"/>
    </source>
</evidence>
<protein>
    <recommendedName>
        <fullName evidence="1">Bacterial virulence domain-containing protein</fullName>
    </recommendedName>
</protein>
<proteinExistence type="predicted"/>
<accession>A0A4R5MJW6</accession>
<dbReference type="InterPro" id="IPR029058">
    <property type="entry name" value="AB_hydrolase_fold"/>
</dbReference>
<dbReference type="InterPro" id="IPR010333">
    <property type="entry name" value="VirJ"/>
</dbReference>